<feature type="region of interest" description="Disordered" evidence="1">
    <location>
        <begin position="1"/>
        <end position="26"/>
    </location>
</feature>
<comment type="caution">
    <text evidence="2">The sequence shown here is derived from an EMBL/GenBank/DDBJ whole genome shotgun (WGS) entry which is preliminary data.</text>
</comment>
<dbReference type="Proteomes" id="UP000182486">
    <property type="component" value="Unassembled WGS sequence"/>
</dbReference>
<gene>
    <name evidence="2" type="ORF">BG844_25610</name>
</gene>
<sequence length="108" mass="11709">MLQAEADVASAKQAFQEAQADPGSSPEDVQVALYEYKAAIVALQDLKDGTPGKFHRSLEIEGAKAYLAQAQMELQVLYNTSGVDQGDIAQAEARVARWQERLAELKAS</sequence>
<evidence type="ECO:0000256" key="1">
    <source>
        <dbReference type="SAM" id="MobiDB-lite"/>
    </source>
</evidence>
<accession>A0A1K0GKN1</accession>
<protein>
    <submittedName>
        <fullName evidence="2">Uncharacterized protein</fullName>
    </submittedName>
</protein>
<reference evidence="2 3" key="1">
    <citation type="submission" date="2016-09" db="EMBL/GenBank/DDBJ databases">
        <title>Couchioplanes caeruleus draft genome sequence.</title>
        <authorList>
            <person name="Sheehan J."/>
            <person name="Caffrey P."/>
        </authorList>
    </citation>
    <scope>NUCLEOTIDE SEQUENCE [LARGE SCALE GENOMIC DNA]</scope>
    <source>
        <strain evidence="2 3">DSM 43634</strain>
    </source>
</reference>
<dbReference type="EMBL" id="MEIA01000305">
    <property type="protein sequence ID" value="OJF11556.1"/>
    <property type="molecule type" value="Genomic_DNA"/>
</dbReference>
<proteinExistence type="predicted"/>
<keyword evidence="3" id="KW-1185">Reference proteome</keyword>
<evidence type="ECO:0000313" key="2">
    <source>
        <dbReference type="EMBL" id="OJF11556.1"/>
    </source>
</evidence>
<evidence type="ECO:0000313" key="3">
    <source>
        <dbReference type="Proteomes" id="UP000182486"/>
    </source>
</evidence>
<name>A0A1K0GKN1_9ACTN</name>
<organism evidence="2 3">
    <name type="scientific">Couchioplanes caeruleus subsp. caeruleus</name>
    <dbReference type="NCBI Taxonomy" id="56427"/>
    <lineage>
        <taxon>Bacteria</taxon>
        <taxon>Bacillati</taxon>
        <taxon>Actinomycetota</taxon>
        <taxon>Actinomycetes</taxon>
        <taxon>Micromonosporales</taxon>
        <taxon>Micromonosporaceae</taxon>
        <taxon>Couchioplanes</taxon>
    </lineage>
</organism>
<dbReference type="AlphaFoldDB" id="A0A1K0GKN1"/>